<dbReference type="Proteomes" id="UP000604475">
    <property type="component" value="Unassembled WGS sequence"/>
</dbReference>
<keyword evidence="3" id="KW-1185">Reference proteome</keyword>
<dbReference type="RefSeq" id="WP_203010110.1">
    <property type="nucleotide sequence ID" value="NZ_JADWYU010000084.1"/>
</dbReference>
<sequence length="393" mass="42701">MTRTGPTVEHGSGESSGEEGAAQPPAVSHRTSHRALLRRCDAGAAGQLAAIVVPASRPAHNLTSAMELAVSVGAELVALCSGGTEATQVVEQARTMPGLRAAVVDLADGYKNDKLDEFETAHVLGAAPAYLGDLSLKRNLGLLLGAAAGWRSLLFLDDDIRDVEPMLVREAAAGLRHFDAVGMIARDFPDNSVVCHANRLAGGRQDVFVSGSALLVDSSRDVSFFPRIYNEDWFFLFDIVQRGALGATGYVRQLEFDPYANPRRAADEEFGDVLAEGHMALMHAGSVDEAKSPDFWAKFLEERGRFVKDIRRRLEANSGLNHAQAAAARCALRTADLTRSEIRPEYLADYVQHWRADLARWRRLRSRLVAGSSLADGLRALELMDRTKLLGGR</sequence>
<gene>
    <name evidence="2" type="ORF">I7412_26350</name>
</gene>
<comment type="caution">
    <text evidence="2">The sequence shown here is derived from an EMBL/GenBank/DDBJ whole genome shotgun (WGS) entry which is preliminary data.</text>
</comment>
<evidence type="ECO:0000313" key="3">
    <source>
        <dbReference type="Proteomes" id="UP000604475"/>
    </source>
</evidence>
<accession>A0A937REG6</accession>
<proteinExistence type="predicted"/>
<evidence type="ECO:0000256" key="1">
    <source>
        <dbReference type="SAM" id="MobiDB-lite"/>
    </source>
</evidence>
<feature type="region of interest" description="Disordered" evidence="1">
    <location>
        <begin position="1"/>
        <end position="33"/>
    </location>
</feature>
<dbReference type="AlphaFoldDB" id="A0A937REG6"/>
<name>A0A937REG6_9ACTN</name>
<organism evidence="2 3">
    <name type="scientific">Frankia nepalensis</name>
    <dbReference type="NCBI Taxonomy" id="1836974"/>
    <lineage>
        <taxon>Bacteria</taxon>
        <taxon>Bacillati</taxon>
        <taxon>Actinomycetota</taxon>
        <taxon>Actinomycetes</taxon>
        <taxon>Frankiales</taxon>
        <taxon>Frankiaceae</taxon>
        <taxon>Frankia</taxon>
    </lineage>
</organism>
<dbReference type="EMBL" id="JAEACQ010000252">
    <property type="protein sequence ID" value="MBL7630618.1"/>
    <property type="molecule type" value="Genomic_DNA"/>
</dbReference>
<evidence type="ECO:0008006" key="4">
    <source>
        <dbReference type="Google" id="ProtNLM"/>
    </source>
</evidence>
<reference evidence="2" key="1">
    <citation type="submission" date="2020-12" db="EMBL/GenBank/DDBJ databases">
        <title>Genomic characterization of non-nitrogen-fixing Frankia strains.</title>
        <authorList>
            <person name="Carlos-Shanley C."/>
            <person name="Guerra T."/>
            <person name="Hahn D."/>
        </authorList>
    </citation>
    <scope>NUCLEOTIDE SEQUENCE</scope>
    <source>
        <strain evidence="2">CN6</strain>
    </source>
</reference>
<evidence type="ECO:0000313" key="2">
    <source>
        <dbReference type="EMBL" id="MBL7630618.1"/>
    </source>
</evidence>
<protein>
    <recommendedName>
        <fullName evidence="4">Glycosyltransferase</fullName>
    </recommendedName>
</protein>